<dbReference type="AlphaFoldDB" id="A0A9Q1MWF8"/>
<proteinExistence type="predicted"/>
<sequence length="104" mass="11634">MNHKTFSILFTVFFVLIFCLSSTTASRRLLSGGAGGNKMEMPSHTSKPAPSATEQSPPGIRGIGRKISYRSLQRPPICQERLYVSCTGTRNRSSDRRYKRPIQN</sequence>
<gene>
    <name evidence="3" type="ORF">K7X08_006677</name>
</gene>
<keyword evidence="2" id="KW-0732">Signal</keyword>
<protein>
    <submittedName>
        <fullName evidence="3">Uncharacterized protein</fullName>
    </submittedName>
</protein>
<feature type="compositionally biased region" description="Polar residues" evidence="1">
    <location>
        <begin position="43"/>
        <end position="56"/>
    </location>
</feature>
<comment type="caution">
    <text evidence="3">The sequence shown here is derived from an EMBL/GenBank/DDBJ whole genome shotgun (WGS) entry which is preliminary data.</text>
</comment>
<evidence type="ECO:0000313" key="3">
    <source>
        <dbReference type="EMBL" id="KAJ8570100.1"/>
    </source>
</evidence>
<feature type="region of interest" description="Disordered" evidence="1">
    <location>
        <begin position="30"/>
        <end position="65"/>
    </location>
</feature>
<evidence type="ECO:0000256" key="1">
    <source>
        <dbReference type="SAM" id="MobiDB-lite"/>
    </source>
</evidence>
<keyword evidence="4" id="KW-1185">Reference proteome</keyword>
<dbReference type="Proteomes" id="UP001152561">
    <property type="component" value="Unassembled WGS sequence"/>
</dbReference>
<feature type="signal peptide" evidence="2">
    <location>
        <begin position="1"/>
        <end position="25"/>
    </location>
</feature>
<organism evidence="3 4">
    <name type="scientific">Anisodus acutangulus</name>
    <dbReference type="NCBI Taxonomy" id="402998"/>
    <lineage>
        <taxon>Eukaryota</taxon>
        <taxon>Viridiplantae</taxon>
        <taxon>Streptophyta</taxon>
        <taxon>Embryophyta</taxon>
        <taxon>Tracheophyta</taxon>
        <taxon>Spermatophyta</taxon>
        <taxon>Magnoliopsida</taxon>
        <taxon>eudicotyledons</taxon>
        <taxon>Gunneridae</taxon>
        <taxon>Pentapetalae</taxon>
        <taxon>asterids</taxon>
        <taxon>lamiids</taxon>
        <taxon>Solanales</taxon>
        <taxon>Solanaceae</taxon>
        <taxon>Solanoideae</taxon>
        <taxon>Hyoscyameae</taxon>
        <taxon>Anisodus</taxon>
    </lineage>
</organism>
<evidence type="ECO:0000256" key="2">
    <source>
        <dbReference type="SAM" id="SignalP"/>
    </source>
</evidence>
<feature type="chain" id="PRO_5040419593" evidence="2">
    <location>
        <begin position="26"/>
        <end position="104"/>
    </location>
</feature>
<dbReference type="EMBL" id="JAJAGQ010000002">
    <property type="protein sequence ID" value="KAJ8570100.1"/>
    <property type="molecule type" value="Genomic_DNA"/>
</dbReference>
<dbReference type="OrthoDB" id="939422at2759"/>
<reference evidence="4" key="1">
    <citation type="journal article" date="2023" name="Proc. Natl. Acad. Sci. U.S.A.">
        <title>Genomic and structural basis for evolution of tropane alkaloid biosynthesis.</title>
        <authorList>
            <person name="Wanga Y.-J."/>
            <person name="Taina T."/>
            <person name="Yua J.-Y."/>
            <person name="Lia J."/>
            <person name="Xua B."/>
            <person name="Chenc J."/>
            <person name="D'Auriad J.C."/>
            <person name="Huanga J.-P."/>
            <person name="Huanga S.-X."/>
        </authorList>
    </citation>
    <scope>NUCLEOTIDE SEQUENCE [LARGE SCALE GENOMIC DNA]</scope>
    <source>
        <strain evidence="4">cv. KIB-2019</strain>
    </source>
</reference>
<evidence type="ECO:0000313" key="4">
    <source>
        <dbReference type="Proteomes" id="UP001152561"/>
    </source>
</evidence>
<accession>A0A9Q1MWF8</accession>
<name>A0A9Q1MWF8_9SOLA</name>